<evidence type="ECO:0000313" key="2">
    <source>
        <dbReference type="Proteomes" id="UP001152320"/>
    </source>
</evidence>
<sequence>MGMRSQQRPVVQYHTAIMMLRAGDLMCPINMRMYHTPTFMERRWHERWLTDL</sequence>
<proteinExistence type="predicted"/>
<evidence type="ECO:0000313" key="1">
    <source>
        <dbReference type="EMBL" id="KAJ8021376.1"/>
    </source>
</evidence>
<name>A0A9Q0YM36_HOLLE</name>
<accession>A0A9Q0YM36</accession>
<comment type="caution">
    <text evidence="1">The sequence shown here is derived from an EMBL/GenBank/DDBJ whole genome shotgun (WGS) entry which is preliminary data.</text>
</comment>
<dbReference type="Proteomes" id="UP001152320">
    <property type="component" value="Chromosome 21"/>
</dbReference>
<reference evidence="1" key="1">
    <citation type="submission" date="2021-10" db="EMBL/GenBank/DDBJ databases">
        <title>Tropical sea cucumber genome reveals ecological adaptation and Cuvierian tubules defense mechanism.</title>
        <authorList>
            <person name="Chen T."/>
        </authorList>
    </citation>
    <scope>NUCLEOTIDE SEQUENCE</scope>
    <source>
        <strain evidence="1">Nanhai2018</strain>
        <tissue evidence="1">Muscle</tissue>
    </source>
</reference>
<gene>
    <name evidence="1" type="ORF">HOLleu_38554</name>
</gene>
<dbReference type="AlphaFoldDB" id="A0A9Q0YM36"/>
<keyword evidence="2" id="KW-1185">Reference proteome</keyword>
<protein>
    <submittedName>
        <fullName evidence="1">Uncharacterized protein</fullName>
    </submittedName>
</protein>
<dbReference type="EMBL" id="JAIZAY010000021">
    <property type="protein sequence ID" value="KAJ8021376.1"/>
    <property type="molecule type" value="Genomic_DNA"/>
</dbReference>
<organism evidence="1 2">
    <name type="scientific">Holothuria leucospilota</name>
    <name type="common">Black long sea cucumber</name>
    <name type="synonym">Mertensiothuria leucospilota</name>
    <dbReference type="NCBI Taxonomy" id="206669"/>
    <lineage>
        <taxon>Eukaryota</taxon>
        <taxon>Metazoa</taxon>
        <taxon>Echinodermata</taxon>
        <taxon>Eleutherozoa</taxon>
        <taxon>Echinozoa</taxon>
        <taxon>Holothuroidea</taxon>
        <taxon>Aspidochirotacea</taxon>
        <taxon>Aspidochirotida</taxon>
        <taxon>Holothuriidae</taxon>
        <taxon>Holothuria</taxon>
    </lineage>
</organism>